<dbReference type="EMBL" id="JTDN01000001">
    <property type="protein sequence ID" value="KHL25484.1"/>
    <property type="molecule type" value="Genomic_DNA"/>
</dbReference>
<evidence type="ECO:0000259" key="2">
    <source>
        <dbReference type="Pfam" id="PF11160"/>
    </source>
</evidence>
<comment type="caution">
    <text evidence="3">The sequence shown here is derived from an EMBL/GenBank/DDBJ whole genome shotgun (WGS) entry which is preliminary data.</text>
</comment>
<proteinExistence type="predicted"/>
<dbReference type="Pfam" id="PF11160">
    <property type="entry name" value="Hva1_TUDOR"/>
    <property type="match status" value="1"/>
</dbReference>
<dbReference type="Proteomes" id="UP000030988">
    <property type="component" value="Unassembled WGS sequence"/>
</dbReference>
<sequence length="69" mass="7475">MTKDLKAGDHVKWDTPQGETTGKVVKKETGTTKAGGHTAKASKDDPQYRVKSDKSGKEAVHKPDALKKK</sequence>
<organism evidence="3 4">
    <name type="scientific">Croceibacterium mercuriale</name>
    <dbReference type="NCBI Taxonomy" id="1572751"/>
    <lineage>
        <taxon>Bacteria</taxon>
        <taxon>Pseudomonadati</taxon>
        <taxon>Pseudomonadota</taxon>
        <taxon>Alphaproteobacteria</taxon>
        <taxon>Sphingomonadales</taxon>
        <taxon>Erythrobacteraceae</taxon>
        <taxon>Croceibacterium</taxon>
    </lineage>
</organism>
<evidence type="ECO:0000256" key="1">
    <source>
        <dbReference type="SAM" id="MobiDB-lite"/>
    </source>
</evidence>
<keyword evidence="4" id="KW-1185">Reference proteome</keyword>
<evidence type="ECO:0000313" key="4">
    <source>
        <dbReference type="Proteomes" id="UP000030988"/>
    </source>
</evidence>
<dbReference type="AlphaFoldDB" id="A0A0B2BVL1"/>
<reference evidence="3 4" key="1">
    <citation type="submission" date="2014-11" db="EMBL/GenBank/DDBJ databases">
        <title>Draft genome sequence of Kirrobacter mercurialis.</title>
        <authorList>
            <person name="Coil D.A."/>
            <person name="Eisen J.A."/>
        </authorList>
    </citation>
    <scope>NUCLEOTIDE SEQUENCE [LARGE SCALE GENOMIC DNA]</scope>
    <source>
        <strain evidence="3 4">Coronado</strain>
    </source>
</reference>
<gene>
    <name evidence="3" type="ORF">PK98_01980</name>
</gene>
<feature type="region of interest" description="Disordered" evidence="1">
    <location>
        <begin position="1"/>
        <end position="69"/>
    </location>
</feature>
<evidence type="ECO:0000313" key="3">
    <source>
        <dbReference type="EMBL" id="KHL25484.1"/>
    </source>
</evidence>
<feature type="compositionally biased region" description="Basic and acidic residues" evidence="1">
    <location>
        <begin position="41"/>
        <end position="69"/>
    </location>
</feature>
<feature type="compositionally biased region" description="Basic and acidic residues" evidence="1">
    <location>
        <begin position="1"/>
        <end position="13"/>
    </location>
</feature>
<name>A0A0B2BVL1_9SPHN</name>
<feature type="domain" description="Hypervirulence associated protein TUDOR" evidence="2">
    <location>
        <begin position="8"/>
        <end position="66"/>
    </location>
</feature>
<dbReference type="STRING" id="1572751.PK98_01980"/>
<protein>
    <recommendedName>
        <fullName evidence="2">Hypervirulence associated protein TUDOR domain-containing protein</fullName>
    </recommendedName>
</protein>
<dbReference type="Gene3D" id="2.30.30.1060">
    <property type="match status" value="1"/>
</dbReference>
<dbReference type="RefSeq" id="WP_039093890.1">
    <property type="nucleotide sequence ID" value="NZ_JTDN01000001.1"/>
</dbReference>
<accession>A0A0B2BVL1</accession>
<dbReference type="InterPro" id="IPR021331">
    <property type="entry name" value="Hva1_TUDOR"/>
</dbReference>